<dbReference type="Gene3D" id="3.50.20.20">
    <property type="entry name" value="Janus/Ocnus"/>
    <property type="match status" value="1"/>
</dbReference>
<keyword evidence="3" id="KW-0221">Differentiation</keyword>
<dbReference type="GO" id="GO:0007548">
    <property type="term" value="P:sex differentiation"/>
    <property type="evidence" value="ECO:0007669"/>
    <property type="project" value="UniProtKB-KW"/>
</dbReference>
<accession>A0A8I6TB58</accession>
<evidence type="ECO:0000256" key="4">
    <source>
        <dbReference type="ARBA" id="ARBA00022928"/>
    </source>
</evidence>
<dbReference type="AlphaFoldDB" id="A0A8I6TB58"/>
<dbReference type="InterPro" id="IPR038596">
    <property type="entry name" value="Janus_sf"/>
</dbReference>
<sequence length="138" mass="15736">MSDEARFFLLGPLNNNKAQKKSLVASLWYNWKCLSDKLRENEGLDEGVYLADCLILPLRLQLPIRPADIYYKTVQTLTGLNLDLECLGGGRIMHDPAKKNIKVYGYSQGFGKADHQITVSILKTVYKDYEITWSDEGY</sequence>
<dbReference type="SUPFAM" id="SSF143724">
    <property type="entry name" value="PHP14-like"/>
    <property type="match status" value="1"/>
</dbReference>
<dbReference type="Proteomes" id="UP000494040">
    <property type="component" value="Unassembled WGS sequence"/>
</dbReference>
<evidence type="ECO:0000313" key="5">
    <source>
        <dbReference type="EnsemblMetazoa" id="XP_014239771.1"/>
    </source>
</evidence>
<evidence type="ECO:0000256" key="2">
    <source>
        <dbReference type="ARBA" id="ARBA00010971"/>
    </source>
</evidence>
<dbReference type="KEGG" id="clec:106661103"/>
<comment type="function">
    <text evidence="1">JanA and janB regulate somatic sex differentiation.</text>
</comment>
<dbReference type="GO" id="GO:0030154">
    <property type="term" value="P:cell differentiation"/>
    <property type="evidence" value="ECO:0007669"/>
    <property type="project" value="UniProtKB-KW"/>
</dbReference>
<dbReference type="EnsemblMetazoa" id="XM_014384285.2">
    <property type="protein sequence ID" value="XP_014239771.1"/>
    <property type="gene ID" value="LOC106661103"/>
</dbReference>
<reference evidence="5" key="1">
    <citation type="submission" date="2022-01" db="UniProtKB">
        <authorList>
            <consortium name="EnsemblMetazoa"/>
        </authorList>
    </citation>
    <scope>IDENTIFICATION</scope>
</reference>
<proteinExistence type="inferred from homology"/>
<dbReference type="GO" id="GO:0101006">
    <property type="term" value="F:protein histidine phosphatase activity"/>
    <property type="evidence" value="ECO:0007669"/>
    <property type="project" value="TreeGrafter"/>
</dbReference>
<keyword evidence="4" id="KW-0726">Sexual differentiation</keyword>
<evidence type="ECO:0000256" key="3">
    <source>
        <dbReference type="ARBA" id="ARBA00022782"/>
    </source>
</evidence>
<dbReference type="GeneID" id="106661103"/>
<evidence type="ECO:0000256" key="1">
    <source>
        <dbReference type="ARBA" id="ARBA00002508"/>
    </source>
</evidence>
<name>A0A8I6TB58_CIMLE</name>
<dbReference type="GO" id="GO:0005829">
    <property type="term" value="C:cytosol"/>
    <property type="evidence" value="ECO:0007669"/>
    <property type="project" value="TreeGrafter"/>
</dbReference>
<dbReference type="PANTHER" id="PTHR12258:SF5">
    <property type="entry name" value="BCDNA.GH02250-RELATED"/>
    <property type="match status" value="1"/>
</dbReference>
<protein>
    <recommendedName>
        <fullName evidence="7">Janus A</fullName>
    </recommendedName>
</protein>
<keyword evidence="6" id="KW-1185">Reference proteome</keyword>
<dbReference type="InterPro" id="IPR007702">
    <property type="entry name" value="Janus"/>
</dbReference>
<comment type="similarity">
    <text evidence="2">Belongs to the janus family.</text>
</comment>
<evidence type="ECO:0008006" key="7">
    <source>
        <dbReference type="Google" id="ProtNLM"/>
    </source>
</evidence>
<evidence type="ECO:0000313" key="6">
    <source>
        <dbReference type="Proteomes" id="UP000494040"/>
    </source>
</evidence>
<dbReference type="RefSeq" id="XP_014239771.1">
    <property type="nucleotide sequence ID" value="XM_014384285.2"/>
</dbReference>
<dbReference type="PANTHER" id="PTHR12258">
    <property type="entry name" value="JANUS-A/JANUS-B"/>
    <property type="match status" value="1"/>
</dbReference>
<dbReference type="OrthoDB" id="10249612at2759"/>
<organism evidence="5 6">
    <name type="scientific">Cimex lectularius</name>
    <name type="common">Bed bug</name>
    <name type="synonym">Acanthia lectularia</name>
    <dbReference type="NCBI Taxonomy" id="79782"/>
    <lineage>
        <taxon>Eukaryota</taxon>
        <taxon>Metazoa</taxon>
        <taxon>Ecdysozoa</taxon>
        <taxon>Arthropoda</taxon>
        <taxon>Hexapoda</taxon>
        <taxon>Insecta</taxon>
        <taxon>Pterygota</taxon>
        <taxon>Neoptera</taxon>
        <taxon>Paraneoptera</taxon>
        <taxon>Hemiptera</taxon>
        <taxon>Heteroptera</taxon>
        <taxon>Panheteroptera</taxon>
        <taxon>Cimicomorpha</taxon>
        <taxon>Cimicidae</taxon>
        <taxon>Cimex</taxon>
    </lineage>
</organism>
<dbReference type="Pfam" id="PF05005">
    <property type="entry name" value="Ocnus"/>
    <property type="match status" value="1"/>
</dbReference>